<dbReference type="Proteomes" id="UP001337655">
    <property type="component" value="Unassembled WGS sequence"/>
</dbReference>
<evidence type="ECO:0000256" key="6">
    <source>
        <dbReference type="SAM" id="MobiDB-lite"/>
    </source>
</evidence>
<feature type="compositionally biased region" description="Basic and acidic residues" evidence="6">
    <location>
        <begin position="754"/>
        <end position="765"/>
    </location>
</feature>
<evidence type="ECO:0000256" key="3">
    <source>
        <dbReference type="ARBA" id="ARBA00022833"/>
    </source>
</evidence>
<dbReference type="AlphaFoldDB" id="A0AAV9P3D1"/>
<gene>
    <name evidence="9" type="ORF">LTR77_007709</name>
</gene>
<dbReference type="RefSeq" id="XP_064656788.1">
    <property type="nucleotide sequence ID" value="XM_064804946.1"/>
</dbReference>
<feature type="domain" description="CHY-type" evidence="8">
    <location>
        <begin position="636"/>
        <end position="739"/>
    </location>
</feature>
<accession>A0AAV9P3D1</accession>
<dbReference type="GeneID" id="89929045"/>
<keyword evidence="2 4" id="KW-0863">Zinc-finger</keyword>
<dbReference type="SMART" id="SM00356">
    <property type="entry name" value="ZnF_C3H1"/>
    <property type="match status" value="1"/>
</dbReference>
<evidence type="ECO:0008006" key="11">
    <source>
        <dbReference type="Google" id="ProtNLM"/>
    </source>
</evidence>
<dbReference type="PROSITE" id="PS50103">
    <property type="entry name" value="ZF_C3H1"/>
    <property type="match status" value="1"/>
</dbReference>
<dbReference type="SUPFAM" id="SSF90229">
    <property type="entry name" value="CCCH zinc finger"/>
    <property type="match status" value="1"/>
</dbReference>
<feature type="compositionally biased region" description="Acidic residues" evidence="6">
    <location>
        <begin position="423"/>
        <end position="449"/>
    </location>
</feature>
<feature type="region of interest" description="Disordered" evidence="6">
    <location>
        <begin position="390"/>
        <end position="463"/>
    </location>
</feature>
<dbReference type="EMBL" id="JAVRRT010000012">
    <property type="protein sequence ID" value="KAK5166980.1"/>
    <property type="molecule type" value="Genomic_DNA"/>
</dbReference>
<evidence type="ECO:0000256" key="4">
    <source>
        <dbReference type="PROSITE-ProRule" id="PRU00601"/>
    </source>
</evidence>
<evidence type="ECO:0000259" key="8">
    <source>
        <dbReference type="PROSITE" id="PS51266"/>
    </source>
</evidence>
<dbReference type="Gene3D" id="4.10.1000.10">
    <property type="entry name" value="Zinc finger, CCCH-type"/>
    <property type="match status" value="1"/>
</dbReference>
<dbReference type="SUPFAM" id="SSF161219">
    <property type="entry name" value="CHY zinc finger-like"/>
    <property type="match status" value="1"/>
</dbReference>
<evidence type="ECO:0000313" key="10">
    <source>
        <dbReference type="Proteomes" id="UP001337655"/>
    </source>
</evidence>
<evidence type="ECO:0000256" key="1">
    <source>
        <dbReference type="ARBA" id="ARBA00022723"/>
    </source>
</evidence>
<sequence length="780" mass="86043">MADPPDSQVTEPAAAKKASKKKPVCRFYNTKAGCRAGDKCRFLHPAQETTATQEASKAMEEPEAPTPSSSSSAQAPQATPQPAPSRVVARPTPKAQAEDPRSFQVSQIQRRFKATSSEIDKASTLTFGLRPTDPDFPYDIDLLECELTVPQSYPASGRPALRVRNKDIPRGFQINIERGFDSLVSESPNATLLALVNRLDQRLEAILGGKVAETVTLVSNRTAKPTTTESKPTPEAVSAPPKPIHAVPAAPTVPQLEDARRKRASSVRQLEARFSKVPAFSKTADGLTYTLPLDSPKRSAWPFALQFVKTMRIIVPERYPLEPLSLLLDNQSAEARAVERAFRERSQQQTDASVTPQVNYLTLHIKDMAAAASVKPVSEPVQPARAVLEETKAAAETQASQQTLESSEKPHVHRIPRPPEWDLQNDSDDDDFDSEESSDYDIGTEDGTADEAKPGEEQAPAAAPAERGILLSFPKLDLHGIELLELTSLNLTVKCERCKDTTDVEKLRSVTESDKMREVTCKKCATVLAVRFRADLIHANSVRAGYLDLDGCTVVDMLPSNFIPTCSECSTAYPAPGVAAVRGDAAFAVCRECHRKMTFRIIEVKFLLVSASAIRASRAPGKKKARENLGITVGTELPRQGRCSHYRKSYRWFRYALHLAQTFSPARDATHGLTESTPKPCAAELTRFSRFSCCQKVYPCDRCHDEQSDHPNEHANRMLCGFCSREQNYRPEDCSTCHAALTGKKGRGFWEGGKGTRDPMRMSRKDPRKYKRPPGTKSKK</sequence>
<dbReference type="InterPro" id="IPR008913">
    <property type="entry name" value="Znf_CHY"/>
</dbReference>
<protein>
    <recommendedName>
        <fullName evidence="11">CHY-type domain-containing protein</fullName>
    </recommendedName>
</protein>
<evidence type="ECO:0000259" key="7">
    <source>
        <dbReference type="PROSITE" id="PS50103"/>
    </source>
</evidence>
<keyword evidence="10" id="KW-1185">Reference proteome</keyword>
<evidence type="ECO:0000313" key="9">
    <source>
        <dbReference type="EMBL" id="KAK5166980.1"/>
    </source>
</evidence>
<feature type="region of interest" description="Disordered" evidence="6">
    <location>
        <begin position="221"/>
        <end position="248"/>
    </location>
</feature>
<proteinExistence type="predicted"/>
<comment type="caution">
    <text evidence="9">The sequence shown here is derived from an EMBL/GenBank/DDBJ whole genome shotgun (WGS) entry which is preliminary data.</text>
</comment>
<dbReference type="InterPro" id="IPR000571">
    <property type="entry name" value="Znf_CCCH"/>
</dbReference>
<evidence type="ECO:0000256" key="5">
    <source>
        <dbReference type="PROSITE-ProRule" id="PRU00723"/>
    </source>
</evidence>
<feature type="compositionally biased region" description="Basic residues" evidence="6">
    <location>
        <begin position="766"/>
        <end position="780"/>
    </location>
</feature>
<organism evidence="9 10">
    <name type="scientific">Saxophila tyrrhenica</name>
    <dbReference type="NCBI Taxonomy" id="1690608"/>
    <lineage>
        <taxon>Eukaryota</taxon>
        <taxon>Fungi</taxon>
        <taxon>Dikarya</taxon>
        <taxon>Ascomycota</taxon>
        <taxon>Pezizomycotina</taxon>
        <taxon>Dothideomycetes</taxon>
        <taxon>Dothideomycetidae</taxon>
        <taxon>Mycosphaerellales</taxon>
        <taxon>Extremaceae</taxon>
        <taxon>Saxophila</taxon>
    </lineage>
</organism>
<name>A0AAV9P3D1_9PEZI</name>
<feature type="compositionally biased region" description="Low complexity" evidence="6">
    <location>
        <begin position="222"/>
        <end position="236"/>
    </location>
</feature>
<feature type="zinc finger region" description="C3H1-type" evidence="5">
    <location>
        <begin position="19"/>
        <end position="47"/>
    </location>
</feature>
<dbReference type="GO" id="GO:0008270">
    <property type="term" value="F:zinc ion binding"/>
    <property type="evidence" value="ECO:0007669"/>
    <property type="project" value="UniProtKB-KW"/>
</dbReference>
<dbReference type="InterPro" id="IPR037274">
    <property type="entry name" value="Znf_CHY_sf"/>
</dbReference>
<feature type="region of interest" description="Disordered" evidence="6">
    <location>
        <begin position="1"/>
        <end position="22"/>
    </location>
</feature>
<keyword evidence="3 5" id="KW-0862">Zinc</keyword>
<feature type="compositionally biased region" description="Low complexity" evidence="6">
    <location>
        <begin position="66"/>
        <end position="80"/>
    </location>
</feature>
<keyword evidence="1 5" id="KW-0479">Metal-binding</keyword>
<evidence type="ECO:0000256" key="2">
    <source>
        <dbReference type="ARBA" id="ARBA00022771"/>
    </source>
</evidence>
<feature type="region of interest" description="Disordered" evidence="6">
    <location>
        <begin position="748"/>
        <end position="780"/>
    </location>
</feature>
<dbReference type="InterPro" id="IPR036855">
    <property type="entry name" value="Znf_CCCH_sf"/>
</dbReference>
<dbReference type="Pfam" id="PF00642">
    <property type="entry name" value="zf-CCCH"/>
    <property type="match status" value="1"/>
</dbReference>
<reference evidence="9 10" key="1">
    <citation type="submission" date="2023-08" db="EMBL/GenBank/DDBJ databases">
        <title>Black Yeasts Isolated from many extreme environments.</title>
        <authorList>
            <person name="Coleine C."/>
            <person name="Stajich J.E."/>
            <person name="Selbmann L."/>
        </authorList>
    </citation>
    <scope>NUCLEOTIDE SEQUENCE [LARGE SCALE GENOMIC DNA]</scope>
    <source>
        <strain evidence="9 10">CCFEE 5935</strain>
    </source>
</reference>
<dbReference type="PROSITE" id="PS51266">
    <property type="entry name" value="ZF_CHY"/>
    <property type="match status" value="1"/>
</dbReference>
<feature type="domain" description="C3H1-type" evidence="7">
    <location>
        <begin position="19"/>
        <end position="47"/>
    </location>
</feature>
<feature type="region of interest" description="Disordered" evidence="6">
    <location>
        <begin position="45"/>
        <end position="109"/>
    </location>
</feature>